<gene>
    <name evidence="3" type="ORF">ACFFN1_06865</name>
</gene>
<feature type="coiled-coil region" evidence="1">
    <location>
        <begin position="53"/>
        <end position="104"/>
    </location>
</feature>
<keyword evidence="1" id="KW-0175">Coiled coil</keyword>
<sequence>MGDTRVNESTNESTDQGKNGFQPITSQEALDKIIGDRLARDRKNREPVVPDDYEDLKQAAARLKEIEDGEKSELQKAEDWIATLEKQTADLEAAKQQAEHTALRSTVAFEKGVPANMLQGTTKEELEAFADELLQFRGNTTPSPVPASGTGDPNESVTSVSTGRERAKTK</sequence>
<feature type="region of interest" description="Disordered" evidence="2">
    <location>
        <begin position="1"/>
        <end position="27"/>
    </location>
</feature>
<protein>
    <recommendedName>
        <fullName evidence="5">Scaffolding protein</fullName>
    </recommendedName>
</protein>
<name>A0ABV5X0Z5_9MICO</name>
<evidence type="ECO:0000313" key="3">
    <source>
        <dbReference type="EMBL" id="MFB9776123.1"/>
    </source>
</evidence>
<feature type="compositionally biased region" description="Polar residues" evidence="2">
    <location>
        <begin position="7"/>
        <end position="27"/>
    </location>
</feature>
<dbReference type="EMBL" id="JBHMAU010000046">
    <property type="protein sequence ID" value="MFB9776123.1"/>
    <property type="molecule type" value="Genomic_DNA"/>
</dbReference>
<accession>A0ABV5X0Z5</accession>
<dbReference type="Proteomes" id="UP001589707">
    <property type="component" value="Unassembled WGS sequence"/>
</dbReference>
<comment type="caution">
    <text evidence="3">The sequence shown here is derived from an EMBL/GenBank/DDBJ whole genome shotgun (WGS) entry which is preliminary data.</text>
</comment>
<dbReference type="RefSeq" id="WP_376839820.1">
    <property type="nucleotide sequence ID" value="NZ_JBHMAU010000046.1"/>
</dbReference>
<evidence type="ECO:0000256" key="2">
    <source>
        <dbReference type="SAM" id="MobiDB-lite"/>
    </source>
</evidence>
<feature type="compositionally biased region" description="Polar residues" evidence="2">
    <location>
        <begin position="151"/>
        <end position="162"/>
    </location>
</feature>
<proteinExistence type="predicted"/>
<reference evidence="3 4" key="1">
    <citation type="submission" date="2024-09" db="EMBL/GenBank/DDBJ databases">
        <authorList>
            <person name="Sun Q."/>
            <person name="Mori K."/>
        </authorList>
    </citation>
    <scope>NUCLEOTIDE SEQUENCE [LARGE SCALE GENOMIC DNA]</scope>
    <source>
        <strain evidence="3 4">JCM 11683</strain>
    </source>
</reference>
<organism evidence="3 4">
    <name type="scientific">Brevibacterium otitidis</name>
    <dbReference type="NCBI Taxonomy" id="53364"/>
    <lineage>
        <taxon>Bacteria</taxon>
        <taxon>Bacillati</taxon>
        <taxon>Actinomycetota</taxon>
        <taxon>Actinomycetes</taxon>
        <taxon>Micrococcales</taxon>
        <taxon>Brevibacteriaceae</taxon>
        <taxon>Brevibacterium</taxon>
    </lineage>
</organism>
<evidence type="ECO:0000256" key="1">
    <source>
        <dbReference type="SAM" id="Coils"/>
    </source>
</evidence>
<feature type="region of interest" description="Disordered" evidence="2">
    <location>
        <begin position="135"/>
        <end position="170"/>
    </location>
</feature>
<keyword evidence="4" id="KW-1185">Reference proteome</keyword>
<evidence type="ECO:0008006" key="5">
    <source>
        <dbReference type="Google" id="ProtNLM"/>
    </source>
</evidence>
<evidence type="ECO:0000313" key="4">
    <source>
        <dbReference type="Proteomes" id="UP001589707"/>
    </source>
</evidence>